<evidence type="ECO:0000313" key="4">
    <source>
        <dbReference type="Proteomes" id="UP000030152"/>
    </source>
</evidence>
<dbReference type="PANTHER" id="PTHR46211">
    <property type="entry name" value="GLYCEROPHOSPHORYL DIESTER PHOSPHODIESTERASE"/>
    <property type="match status" value="1"/>
</dbReference>
<dbReference type="AlphaFoldDB" id="A0A0A2M162"/>
<reference evidence="3 4" key="1">
    <citation type="submission" date="2013-09" db="EMBL/GenBank/DDBJ databases">
        <authorList>
            <person name="Zeng Z."/>
            <person name="Chen C."/>
        </authorList>
    </citation>
    <scope>NUCLEOTIDE SEQUENCE [LARGE SCALE GENOMIC DNA]</scope>
    <source>
        <strain evidence="3 4">WB 3.3-2</strain>
    </source>
</reference>
<evidence type="ECO:0000313" key="3">
    <source>
        <dbReference type="EMBL" id="KGO85351.1"/>
    </source>
</evidence>
<gene>
    <name evidence="3" type="ORF">Q765_16535</name>
</gene>
<dbReference type="SUPFAM" id="SSF51695">
    <property type="entry name" value="PLC-like phosphodiesterases"/>
    <property type="match status" value="1"/>
</dbReference>
<dbReference type="Pfam" id="PF03009">
    <property type="entry name" value="GDPD"/>
    <property type="match status" value="1"/>
</dbReference>
<feature type="chain" id="PRO_5002002598" evidence="1">
    <location>
        <begin position="21"/>
        <end position="260"/>
    </location>
</feature>
<dbReference type="PANTHER" id="PTHR46211:SF1">
    <property type="entry name" value="GLYCEROPHOSPHODIESTER PHOSPHODIESTERASE, CYTOPLASMIC"/>
    <property type="match status" value="1"/>
</dbReference>
<feature type="signal peptide" evidence="1">
    <location>
        <begin position="1"/>
        <end position="20"/>
    </location>
</feature>
<comment type="caution">
    <text evidence="3">The sequence shown here is derived from an EMBL/GenBank/DDBJ whole genome shotgun (WGS) entry which is preliminary data.</text>
</comment>
<dbReference type="STRING" id="1121895.GCA_000378485_01752"/>
<dbReference type="EMBL" id="JRLX01000023">
    <property type="protein sequence ID" value="KGO85351.1"/>
    <property type="molecule type" value="Genomic_DNA"/>
</dbReference>
<evidence type="ECO:0000259" key="2">
    <source>
        <dbReference type="PROSITE" id="PS51704"/>
    </source>
</evidence>
<dbReference type="eggNOG" id="COG0584">
    <property type="taxonomic scope" value="Bacteria"/>
</dbReference>
<dbReference type="InterPro" id="IPR030395">
    <property type="entry name" value="GP_PDE_dom"/>
</dbReference>
<proteinExistence type="predicted"/>
<dbReference type="InterPro" id="IPR017946">
    <property type="entry name" value="PLC-like_Pdiesterase_TIM-brl"/>
</dbReference>
<dbReference type="PROSITE" id="PS51704">
    <property type="entry name" value="GP_PDE"/>
    <property type="match status" value="1"/>
</dbReference>
<name>A0A0A2M162_9FLAO</name>
<evidence type="ECO:0000256" key="1">
    <source>
        <dbReference type="SAM" id="SignalP"/>
    </source>
</evidence>
<dbReference type="RefSeq" id="WP_020212906.1">
    <property type="nucleotide sequence ID" value="NZ_JRLX01000023.1"/>
</dbReference>
<dbReference type="GO" id="GO:0008081">
    <property type="term" value="F:phosphoric diester hydrolase activity"/>
    <property type="evidence" value="ECO:0007669"/>
    <property type="project" value="InterPro"/>
</dbReference>
<keyword evidence="4" id="KW-1185">Reference proteome</keyword>
<organism evidence="3 4">
    <name type="scientific">Flavobacterium rivuli WB 3.3-2 = DSM 21788</name>
    <dbReference type="NCBI Taxonomy" id="1121895"/>
    <lineage>
        <taxon>Bacteria</taxon>
        <taxon>Pseudomonadati</taxon>
        <taxon>Bacteroidota</taxon>
        <taxon>Flavobacteriia</taxon>
        <taxon>Flavobacteriales</taxon>
        <taxon>Flavobacteriaceae</taxon>
        <taxon>Flavobacterium</taxon>
    </lineage>
</organism>
<keyword evidence="1" id="KW-0732">Signal</keyword>
<dbReference type="OrthoDB" id="9809583at2"/>
<sequence length="260" mass="29384">MKNLKLFITACLLFTLTGFAQNNNCVIAHRGAWKTNNLPENSIASLKQAIALGCYGSEFDVHLTKDSIIVVNHDHTFYGLPIETSAYAELLTKQHPNSEKIPTLEAYLREGLKQKKTKLILEIKTSEVNPERSSLLTKMSVAVIKKLKAEKQVEYICFSYDVGKLVHQLSPKAQLAYLNGDVAPAQAKQDGYTGLDYHYSVYKEHPDWIKEAKALGLTINAWTANDKTQMETLLNQKADYITTNEPELLFEVMREKYTKP</sequence>
<dbReference type="Proteomes" id="UP000030152">
    <property type="component" value="Unassembled WGS sequence"/>
</dbReference>
<protein>
    <submittedName>
        <fullName evidence="3">Glycerophosphodiester phosphodiesterase</fullName>
    </submittedName>
</protein>
<dbReference type="GO" id="GO:0006629">
    <property type="term" value="P:lipid metabolic process"/>
    <property type="evidence" value="ECO:0007669"/>
    <property type="project" value="InterPro"/>
</dbReference>
<accession>A0A0A2M162</accession>
<feature type="domain" description="GP-PDE" evidence="2">
    <location>
        <begin position="24"/>
        <end position="253"/>
    </location>
</feature>
<dbReference type="Gene3D" id="3.20.20.190">
    <property type="entry name" value="Phosphatidylinositol (PI) phosphodiesterase"/>
    <property type="match status" value="1"/>
</dbReference>